<dbReference type="RefSeq" id="WP_150448287.1">
    <property type="nucleotide sequence ID" value="NZ_VYSA01000001.1"/>
</dbReference>
<sequence length="102" mass="10372">MTGQDDAAETVHPDAGVGGAVVQGTDADTSSAGVGEQSEPAMDLDTVTDQERIDGILAQTRVDVGDEDAARIAEVLRQRFEDAGIPASADELASFAEGLVAG</sequence>
<dbReference type="OrthoDB" id="5069327at2"/>
<keyword evidence="3" id="KW-1185">Reference proteome</keyword>
<comment type="caution">
    <text evidence="2">The sequence shown here is derived from an EMBL/GenBank/DDBJ whole genome shotgun (WGS) entry which is preliminary data.</text>
</comment>
<feature type="region of interest" description="Disordered" evidence="1">
    <location>
        <begin position="1"/>
        <end position="47"/>
    </location>
</feature>
<gene>
    <name evidence="2" type="ORF">F6B43_08125</name>
</gene>
<dbReference type="AlphaFoldDB" id="A0A5J5J9P2"/>
<evidence type="ECO:0000313" key="3">
    <source>
        <dbReference type="Proteomes" id="UP000325827"/>
    </source>
</evidence>
<name>A0A5J5J9P2_9MICO</name>
<proteinExistence type="predicted"/>
<dbReference type="Proteomes" id="UP000325827">
    <property type="component" value="Unassembled WGS sequence"/>
</dbReference>
<reference evidence="3" key="1">
    <citation type="submission" date="2019-09" db="EMBL/GenBank/DDBJ databases">
        <title>Mumia zhuanghuii sp. nov. isolated from the intestinal contents of plateau pika (Ochotona curzoniae) in the Qinghai-Tibet plateau of China.</title>
        <authorList>
            <person name="Tian Z."/>
        </authorList>
    </citation>
    <scope>NUCLEOTIDE SEQUENCE [LARGE SCALE GENOMIC DNA]</scope>
    <source>
        <strain evidence="3">JCM 30598</strain>
    </source>
</reference>
<organism evidence="2 3">
    <name type="scientific">Microbacterium rhizomatis</name>
    <dbReference type="NCBI Taxonomy" id="1631477"/>
    <lineage>
        <taxon>Bacteria</taxon>
        <taxon>Bacillati</taxon>
        <taxon>Actinomycetota</taxon>
        <taxon>Actinomycetes</taxon>
        <taxon>Micrococcales</taxon>
        <taxon>Microbacteriaceae</taxon>
        <taxon>Microbacterium</taxon>
    </lineage>
</organism>
<accession>A0A5J5J9P2</accession>
<evidence type="ECO:0000256" key="1">
    <source>
        <dbReference type="SAM" id="MobiDB-lite"/>
    </source>
</evidence>
<evidence type="ECO:0000313" key="2">
    <source>
        <dbReference type="EMBL" id="KAA9111518.1"/>
    </source>
</evidence>
<protein>
    <submittedName>
        <fullName evidence="2">Uncharacterized protein</fullName>
    </submittedName>
</protein>
<dbReference type="EMBL" id="VYSA01000001">
    <property type="protein sequence ID" value="KAA9111518.1"/>
    <property type="molecule type" value="Genomic_DNA"/>
</dbReference>